<comment type="caution">
    <text evidence="1">The sequence shown here is derived from an EMBL/GenBank/DDBJ whole genome shotgun (WGS) entry which is preliminary data.</text>
</comment>
<evidence type="ECO:0000313" key="2">
    <source>
        <dbReference type="Proteomes" id="UP000703720"/>
    </source>
</evidence>
<organism evidence="1 2">
    <name type="scientific">Microbacterium phyllosphaerae</name>
    <dbReference type="NCBI Taxonomy" id="124798"/>
    <lineage>
        <taxon>Bacteria</taxon>
        <taxon>Bacillati</taxon>
        <taxon>Actinomycetota</taxon>
        <taxon>Actinomycetes</taxon>
        <taxon>Micrococcales</taxon>
        <taxon>Microbacteriaceae</taxon>
        <taxon>Microbacterium</taxon>
    </lineage>
</organism>
<gene>
    <name evidence="1" type="ORF">JOF42_003398</name>
</gene>
<reference evidence="1 2" key="1">
    <citation type="submission" date="2021-03" db="EMBL/GenBank/DDBJ databases">
        <title>Sequencing the genomes of 1000 actinobacteria strains.</title>
        <authorList>
            <person name="Klenk H.-P."/>
        </authorList>
    </citation>
    <scope>NUCLEOTIDE SEQUENCE [LARGE SCALE GENOMIC DNA]</scope>
    <source>
        <strain evidence="1 2">DSM 13468</strain>
    </source>
</reference>
<protein>
    <submittedName>
        <fullName evidence="1">Uncharacterized protein</fullName>
    </submittedName>
</protein>
<dbReference type="EMBL" id="JAGIOA010000001">
    <property type="protein sequence ID" value="MBP2379903.1"/>
    <property type="molecule type" value="Genomic_DNA"/>
</dbReference>
<dbReference type="RefSeq" id="WP_210098897.1">
    <property type="nucleotide sequence ID" value="NZ_BAAAIO010000002.1"/>
</dbReference>
<keyword evidence="2" id="KW-1185">Reference proteome</keyword>
<accession>A0ABS4WUM0</accession>
<evidence type="ECO:0000313" key="1">
    <source>
        <dbReference type="EMBL" id="MBP2379903.1"/>
    </source>
</evidence>
<name>A0ABS4WUM0_9MICO</name>
<dbReference type="Proteomes" id="UP000703720">
    <property type="component" value="Unassembled WGS sequence"/>
</dbReference>
<sequence length="93" mass="10226">MAGPETMMQTEIVLDGESYLLAQIQDLGDVKHRIEEAVKSSGRFVDFVVVGNREVSVLITPHSRVTISVSTVLFDSRDTGDVDFPYGGFYDGL</sequence>
<proteinExistence type="predicted"/>